<feature type="transmembrane region" description="Helical" evidence="1">
    <location>
        <begin position="17"/>
        <end position="42"/>
    </location>
</feature>
<dbReference type="Proteomes" id="UP001264335">
    <property type="component" value="Unassembled WGS sequence"/>
</dbReference>
<evidence type="ECO:0000313" key="3">
    <source>
        <dbReference type="Proteomes" id="UP001264335"/>
    </source>
</evidence>
<sequence length="136" mass="16078">MNEIMNKINEWGGIKSIIVILVVLIVSVLILLSVELIILLVLRKFDDSKIYNEDKLLKKLLRTKRGLNECYHDKKNGQMYFACEYWKWQENKFHSLDKACKNRPSLGVTQVISTGLKKRNGKLRRYKKQIRAYYLT</sequence>
<evidence type="ECO:0000313" key="2">
    <source>
        <dbReference type="EMBL" id="MDT2513989.1"/>
    </source>
</evidence>
<organism evidence="2 3">
    <name type="scientific">Enterococcus avium</name>
    <name type="common">Streptococcus avium</name>
    <dbReference type="NCBI Taxonomy" id="33945"/>
    <lineage>
        <taxon>Bacteria</taxon>
        <taxon>Bacillati</taxon>
        <taxon>Bacillota</taxon>
        <taxon>Bacilli</taxon>
        <taxon>Lactobacillales</taxon>
        <taxon>Enterococcaceae</taxon>
        <taxon>Enterococcus</taxon>
    </lineage>
</organism>
<keyword evidence="1" id="KW-0472">Membrane</keyword>
<dbReference type="EMBL" id="JARPWY010000014">
    <property type="protein sequence ID" value="MDT2513989.1"/>
    <property type="molecule type" value="Genomic_DNA"/>
</dbReference>
<keyword evidence="1" id="KW-1133">Transmembrane helix</keyword>
<name>A0ABD5F6W2_ENTAV</name>
<evidence type="ECO:0000256" key="1">
    <source>
        <dbReference type="SAM" id="Phobius"/>
    </source>
</evidence>
<gene>
    <name evidence="2" type="ORF">P7D79_07040</name>
</gene>
<proteinExistence type="predicted"/>
<protein>
    <submittedName>
        <fullName evidence="2">Uncharacterized protein</fullName>
    </submittedName>
</protein>
<dbReference type="RefSeq" id="WP_311931897.1">
    <property type="nucleotide sequence ID" value="NZ_JARPWY010000014.1"/>
</dbReference>
<keyword evidence="1" id="KW-0812">Transmembrane</keyword>
<dbReference type="AlphaFoldDB" id="A0ABD5F6W2"/>
<comment type="caution">
    <text evidence="2">The sequence shown here is derived from an EMBL/GenBank/DDBJ whole genome shotgun (WGS) entry which is preliminary data.</text>
</comment>
<accession>A0ABD5F6W2</accession>
<reference evidence="2 3" key="1">
    <citation type="submission" date="2023-03" db="EMBL/GenBank/DDBJ databases">
        <authorList>
            <person name="Shen W."/>
            <person name="Cai J."/>
        </authorList>
    </citation>
    <scope>NUCLEOTIDE SEQUENCE [LARGE SCALE GENOMIC DNA]</scope>
    <source>
        <strain evidence="2 3">Y2</strain>
    </source>
</reference>